<reference evidence="1" key="1">
    <citation type="submission" date="2025-08" db="UniProtKB">
        <authorList>
            <consortium name="Ensembl"/>
        </authorList>
    </citation>
    <scope>IDENTIFICATION</scope>
</reference>
<protein>
    <submittedName>
        <fullName evidence="1">Uncharacterized protein</fullName>
    </submittedName>
</protein>
<dbReference type="Proteomes" id="UP000694404">
    <property type="component" value="Unplaced"/>
</dbReference>
<keyword evidence="2" id="KW-1185">Reference proteome</keyword>
<dbReference type="AlphaFoldDB" id="A0A8C0QSL3"/>
<accession>A0A8C0QSL3</accession>
<reference evidence="1" key="2">
    <citation type="submission" date="2025-09" db="UniProtKB">
        <authorList>
            <consortium name="Ensembl"/>
        </authorList>
    </citation>
    <scope>IDENTIFICATION</scope>
</reference>
<evidence type="ECO:0000313" key="2">
    <source>
        <dbReference type="Proteomes" id="UP000694404"/>
    </source>
</evidence>
<proteinExistence type="predicted"/>
<name>A0A8C0QSL3_CHEAB</name>
<organism evidence="1 2">
    <name type="scientific">Chelonoidis abingdonii</name>
    <name type="common">Abingdon island giant tortoise</name>
    <name type="synonym">Testudo abingdonii</name>
    <dbReference type="NCBI Taxonomy" id="106734"/>
    <lineage>
        <taxon>Eukaryota</taxon>
        <taxon>Metazoa</taxon>
        <taxon>Chordata</taxon>
        <taxon>Craniata</taxon>
        <taxon>Vertebrata</taxon>
        <taxon>Euteleostomi</taxon>
        <taxon>Archelosauria</taxon>
        <taxon>Testudinata</taxon>
        <taxon>Testudines</taxon>
        <taxon>Cryptodira</taxon>
        <taxon>Durocryptodira</taxon>
        <taxon>Testudinoidea</taxon>
        <taxon>Testudinidae</taxon>
        <taxon>Chelonoidis</taxon>
    </lineage>
</organism>
<sequence length="133" mass="14043">MFLLKVIHRVQGRPGLGCRFLSTAGLRSGPRTALTPRGWVSPWWGLSPFPAPGESLAARWPERKTLCCEWSPCAQGSEGLKPEFAPSPVLSIGPSPGLASTSWPTLPASISRCSGSALDALSSNAGALDEERS</sequence>
<dbReference type="Ensembl" id="ENSCABT00000034613.1">
    <property type="protein sequence ID" value="ENSCABP00000031582.1"/>
    <property type="gene ID" value="ENSCABG00000023049.1"/>
</dbReference>
<evidence type="ECO:0000313" key="1">
    <source>
        <dbReference type="Ensembl" id="ENSCABP00000031582.1"/>
    </source>
</evidence>